<accession>A0A4R2IC49</accession>
<evidence type="ECO:0000256" key="1">
    <source>
        <dbReference type="SAM" id="MobiDB-lite"/>
    </source>
</evidence>
<feature type="compositionally biased region" description="Basic and acidic residues" evidence="1">
    <location>
        <begin position="64"/>
        <end position="73"/>
    </location>
</feature>
<gene>
    <name evidence="2" type="ORF">EV646_116140</name>
</gene>
<sequence>MRMDADLWRGERMSDDRLRERLRALAERTGRDAPVRNQCRATSRAGGKNNMYGPDEVYRCQKEARHPGRHEDDYGTQWETEPRFKILVQRGPR</sequence>
<evidence type="ECO:0000313" key="2">
    <source>
        <dbReference type="EMBL" id="TCO41048.1"/>
    </source>
</evidence>
<proteinExistence type="predicted"/>
<dbReference type="AlphaFoldDB" id="A0A4R2IC49"/>
<protein>
    <submittedName>
        <fullName evidence="2">Uncharacterized protein</fullName>
    </submittedName>
</protein>
<evidence type="ECO:0000313" key="3">
    <source>
        <dbReference type="Proteomes" id="UP000295573"/>
    </source>
</evidence>
<dbReference type="EMBL" id="SLWR01000016">
    <property type="protein sequence ID" value="TCO41048.1"/>
    <property type="molecule type" value="Genomic_DNA"/>
</dbReference>
<reference evidence="2 3" key="1">
    <citation type="journal article" date="2015" name="Stand. Genomic Sci.">
        <title>Genomic Encyclopedia of Bacterial and Archaeal Type Strains, Phase III: the genomes of soil and plant-associated and newly described type strains.</title>
        <authorList>
            <person name="Whitman W.B."/>
            <person name="Woyke T."/>
            <person name="Klenk H.P."/>
            <person name="Zhou Y."/>
            <person name="Lilburn T.G."/>
            <person name="Beck B.J."/>
            <person name="De Vos P."/>
            <person name="Vandamme P."/>
            <person name="Eisen J.A."/>
            <person name="Garrity G."/>
            <person name="Hugenholtz P."/>
            <person name="Kyrpides N.C."/>
        </authorList>
    </citation>
    <scope>NUCLEOTIDE SEQUENCE [LARGE SCALE GENOMIC DNA]</scope>
    <source>
        <strain evidence="2 3">VKM Ac-2541</strain>
    </source>
</reference>
<name>A0A4R2IC49_9ACTN</name>
<feature type="region of interest" description="Disordered" evidence="1">
    <location>
        <begin position="64"/>
        <end position="93"/>
    </location>
</feature>
<comment type="caution">
    <text evidence="2">The sequence shown here is derived from an EMBL/GenBank/DDBJ whole genome shotgun (WGS) entry which is preliminary data.</text>
</comment>
<keyword evidence="3" id="KW-1185">Reference proteome</keyword>
<dbReference type="Proteomes" id="UP000295573">
    <property type="component" value="Unassembled WGS sequence"/>
</dbReference>
<organism evidence="2 3">
    <name type="scientific">Kribbella antiqua</name>
    <dbReference type="NCBI Taxonomy" id="2512217"/>
    <lineage>
        <taxon>Bacteria</taxon>
        <taxon>Bacillati</taxon>
        <taxon>Actinomycetota</taxon>
        <taxon>Actinomycetes</taxon>
        <taxon>Propionibacteriales</taxon>
        <taxon>Kribbellaceae</taxon>
        <taxon>Kribbella</taxon>
    </lineage>
</organism>